<dbReference type="InterPro" id="IPR050194">
    <property type="entry name" value="Glycosyltransferase_grp1"/>
</dbReference>
<name>A0A0F8Z701_9ZZZZ</name>
<dbReference type="SUPFAM" id="SSF53756">
    <property type="entry name" value="UDP-Glycosyltransferase/glycogen phosphorylase"/>
    <property type="match status" value="1"/>
</dbReference>
<dbReference type="CDD" id="cd03801">
    <property type="entry name" value="GT4_PimA-like"/>
    <property type="match status" value="1"/>
</dbReference>
<dbReference type="EMBL" id="LAZR01052970">
    <property type="protein sequence ID" value="KKK81785.1"/>
    <property type="molecule type" value="Genomic_DNA"/>
</dbReference>
<reference evidence="2" key="1">
    <citation type="journal article" date="2015" name="Nature">
        <title>Complex archaea that bridge the gap between prokaryotes and eukaryotes.</title>
        <authorList>
            <person name="Spang A."/>
            <person name="Saw J.H."/>
            <person name="Jorgensen S.L."/>
            <person name="Zaremba-Niedzwiedzka K."/>
            <person name="Martijn J."/>
            <person name="Lind A.E."/>
            <person name="van Eijk R."/>
            <person name="Schleper C."/>
            <person name="Guy L."/>
            <person name="Ettema T.J."/>
        </authorList>
    </citation>
    <scope>NUCLEOTIDE SEQUENCE</scope>
</reference>
<proteinExistence type="predicted"/>
<dbReference type="InterPro" id="IPR001296">
    <property type="entry name" value="Glyco_trans_1"/>
</dbReference>
<dbReference type="AlphaFoldDB" id="A0A0F8Z701"/>
<evidence type="ECO:0000313" key="2">
    <source>
        <dbReference type="EMBL" id="KKK81785.1"/>
    </source>
</evidence>
<organism evidence="2">
    <name type="scientific">marine sediment metagenome</name>
    <dbReference type="NCBI Taxonomy" id="412755"/>
    <lineage>
        <taxon>unclassified sequences</taxon>
        <taxon>metagenomes</taxon>
        <taxon>ecological metagenomes</taxon>
    </lineage>
</organism>
<gene>
    <name evidence="2" type="ORF">LCGC14_2809970</name>
</gene>
<sequence length="210" mass="23179">TRDDLLALGFKNVRIVMNALSNYPLKELPEKDEEPTLIFLGRLRSTKRPLDALAIYKKVKEGVPAVRLLIAGRGAQEEELRREAGGDPDVIFLGFVSDEEKFKCLARAHLMLVPGVREGFGINVLEAASQGTPSVGYNIHGLRDSIKDGVTGLLAEGIDDAADKVLTLLNDPDQLRELSLNGLAYTKEFNWSRRAGEFADTLQELTGKRF</sequence>
<dbReference type="GO" id="GO:0016757">
    <property type="term" value="F:glycosyltransferase activity"/>
    <property type="evidence" value="ECO:0007669"/>
    <property type="project" value="InterPro"/>
</dbReference>
<dbReference type="Pfam" id="PF00534">
    <property type="entry name" value="Glycos_transf_1"/>
    <property type="match status" value="1"/>
</dbReference>
<evidence type="ECO:0000259" key="1">
    <source>
        <dbReference type="Pfam" id="PF00534"/>
    </source>
</evidence>
<feature type="non-terminal residue" evidence="2">
    <location>
        <position position="1"/>
    </location>
</feature>
<dbReference type="PANTHER" id="PTHR45947:SF3">
    <property type="entry name" value="SULFOQUINOVOSYL TRANSFERASE SQD2"/>
    <property type="match status" value="1"/>
</dbReference>
<protein>
    <recommendedName>
        <fullName evidence="1">Glycosyl transferase family 1 domain-containing protein</fullName>
    </recommendedName>
</protein>
<feature type="domain" description="Glycosyl transferase family 1" evidence="1">
    <location>
        <begin position="27"/>
        <end position="180"/>
    </location>
</feature>
<dbReference type="PANTHER" id="PTHR45947">
    <property type="entry name" value="SULFOQUINOVOSYL TRANSFERASE SQD2"/>
    <property type="match status" value="1"/>
</dbReference>
<dbReference type="Gene3D" id="3.40.50.2000">
    <property type="entry name" value="Glycogen Phosphorylase B"/>
    <property type="match status" value="1"/>
</dbReference>
<accession>A0A0F8Z701</accession>
<comment type="caution">
    <text evidence="2">The sequence shown here is derived from an EMBL/GenBank/DDBJ whole genome shotgun (WGS) entry which is preliminary data.</text>
</comment>